<evidence type="ECO:0000313" key="1">
    <source>
        <dbReference type="EMBL" id="WOC51832.1"/>
    </source>
</evidence>
<organism evidence="1 2">
    <name type="scientific">Bergeyella porcorum</name>
    <dbReference type="NCBI Taxonomy" id="1735111"/>
    <lineage>
        <taxon>Bacteria</taxon>
        <taxon>Pseudomonadati</taxon>
        <taxon>Bacteroidota</taxon>
        <taxon>Flavobacteriia</taxon>
        <taxon>Flavobacteriales</taxon>
        <taxon>Weeksellaceae</taxon>
        <taxon>Bergeyella</taxon>
    </lineage>
</organism>
<dbReference type="AlphaFoldDB" id="A0AAU0EZJ1"/>
<gene>
    <name evidence="1" type="ORF">BPO_1185</name>
</gene>
<accession>A0AAU0EZJ1</accession>
<protein>
    <submittedName>
        <fullName evidence="1">Uncharacterized protein</fullName>
    </submittedName>
</protein>
<sequence>MKLKNPMEFIGNIQNDFQLKKQLRLNNAKFQTPIVININTLDIKPNRLTQFIKQNWRNNLVRTQLQLV</sequence>
<evidence type="ECO:0000313" key="2">
    <source>
        <dbReference type="Proteomes" id="UP001432059"/>
    </source>
</evidence>
<dbReference type="Proteomes" id="UP001432059">
    <property type="component" value="Chromosome"/>
</dbReference>
<name>A0AAU0EZJ1_9FLAO</name>
<dbReference type="KEGG" id="bpor:BPO_1185"/>
<reference evidence="1" key="1">
    <citation type="submission" date="2023-10" db="EMBL/GenBank/DDBJ databases">
        <title>Characterization and whole genome sequencing of a novel strain of Bergeyella porcorum QD2021 isolated from pig.</title>
        <authorList>
            <person name="Liu G."/>
            <person name="Chen C."/>
            <person name="Han X."/>
        </authorList>
    </citation>
    <scope>NUCLEOTIDE SEQUENCE</scope>
    <source>
        <strain evidence="1">QD2021</strain>
    </source>
</reference>
<dbReference type="EMBL" id="CP136426">
    <property type="protein sequence ID" value="WOC51832.1"/>
    <property type="molecule type" value="Genomic_DNA"/>
</dbReference>
<proteinExistence type="predicted"/>
<keyword evidence="2" id="KW-1185">Reference proteome</keyword>